<reference evidence="2 3" key="1">
    <citation type="submission" date="2021-03" db="EMBL/GenBank/DDBJ databases">
        <title>Genomic Encyclopedia of Type Strains, Phase IV (KMG-IV): sequencing the most valuable type-strain genomes for metagenomic binning, comparative biology and taxonomic classification.</title>
        <authorList>
            <person name="Goeker M."/>
        </authorList>
    </citation>
    <scope>NUCLEOTIDE SEQUENCE [LARGE SCALE GENOMIC DNA]</scope>
    <source>
        <strain evidence="2 3">DSM 41954</strain>
    </source>
</reference>
<protein>
    <submittedName>
        <fullName evidence="2">SAM-dependent methyltransferase</fullName>
    </submittedName>
</protein>
<evidence type="ECO:0000313" key="2">
    <source>
        <dbReference type="EMBL" id="MBP2066204.1"/>
    </source>
</evidence>
<dbReference type="RefSeq" id="WP_044577992.1">
    <property type="nucleotide sequence ID" value="NZ_BAABDR010000008.1"/>
</dbReference>
<dbReference type="SUPFAM" id="SSF53335">
    <property type="entry name" value="S-adenosyl-L-methionine-dependent methyltransferases"/>
    <property type="match status" value="1"/>
</dbReference>
<accession>A0ABS4N2J3</accession>
<dbReference type="InterPro" id="IPR013216">
    <property type="entry name" value="Methyltransf_11"/>
</dbReference>
<gene>
    <name evidence="2" type="ORF">J2Z30_007252</name>
</gene>
<dbReference type="GO" id="GO:0032259">
    <property type="term" value="P:methylation"/>
    <property type="evidence" value="ECO:0007669"/>
    <property type="project" value="UniProtKB-KW"/>
</dbReference>
<keyword evidence="2" id="KW-0489">Methyltransferase</keyword>
<comment type="caution">
    <text evidence="2">The sequence shown here is derived from an EMBL/GenBank/DDBJ whole genome shotgun (WGS) entry which is preliminary data.</text>
</comment>
<dbReference type="CDD" id="cd02440">
    <property type="entry name" value="AdoMet_MTases"/>
    <property type="match status" value="1"/>
</dbReference>
<feature type="domain" description="Methyltransferase type 11" evidence="1">
    <location>
        <begin position="71"/>
        <end position="158"/>
    </location>
</feature>
<keyword evidence="2" id="KW-0808">Transferase</keyword>
<dbReference type="PANTHER" id="PTHR43591">
    <property type="entry name" value="METHYLTRANSFERASE"/>
    <property type="match status" value="1"/>
</dbReference>
<name>A0ABS4N2J3_9ACTN</name>
<sequence>MTEAWPVPAGRLTLAEIREHPALGPLDRIPDRYRGPRQVTGDGWVNFAGRLERGEEIALVRSLTAVNSRVLDVGGGSGELARAVAEQIGQCTAVEPHRQLVESMHEDGSGSVSVFPGSAELLPFSSGSFDAVYCAWVLPYVSDIREATEEMIRVCDPDNPEAKIVLISGGSGNELLGLLNEICVPVAEEPYDHHGYLLLTAAQVLEEHGFSDFSLYRAESSIRFDEREPDERAATAAAVLTDFWYEQHPKAADIRAALEPALSRHFSCRPHAIGDQAAILVARPA</sequence>
<dbReference type="Proteomes" id="UP000756710">
    <property type="component" value="Unassembled WGS sequence"/>
</dbReference>
<organism evidence="2 3">
    <name type="scientific">Streptomyces iranensis</name>
    <dbReference type="NCBI Taxonomy" id="576784"/>
    <lineage>
        <taxon>Bacteria</taxon>
        <taxon>Bacillati</taxon>
        <taxon>Actinomycetota</taxon>
        <taxon>Actinomycetes</taxon>
        <taxon>Kitasatosporales</taxon>
        <taxon>Streptomycetaceae</taxon>
        <taxon>Streptomyces</taxon>
        <taxon>Streptomyces violaceusniger group</taxon>
    </lineage>
</organism>
<evidence type="ECO:0000313" key="3">
    <source>
        <dbReference type="Proteomes" id="UP000756710"/>
    </source>
</evidence>
<proteinExistence type="predicted"/>
<evidence type="ECO:0000259" key="1">
    <source>
        <dbReference type="Pfam" id="PF08241"/>
    </source>
</evidence>
<dbReference type="InterPro" id="IPR029063">
    <property type="entry name" value="SAM-dependent_MTases_sf"/>
</dbReference>
<dbReference type="GO" id="GO:0008168">
    <property type="term" value="F:methyltransferase activity"/>
    <property type="evidence" value="ECO:0007669"/>
    <property type="project" value="UniProtKB-KW"/>
</dbReference>
<dbReference type="Pfam" id="PF08241">
    <property type="entry name" value="Methyltransf_11"/>
    <property type="match status" value="1"/>
</dbReference>
<keyword evidence="3" id="KW-1185">Reference proteome</keyword>
<dbReference type="EMBL" id="JAGGLR010000023">
    <property type="protein sequence ID" value="MBP2066204.1"/>
    <property type="molecule type" value="Genomic_DNA"/>
</dbReference>
<dbReference type="Gene3D" id="3.40.50.150">
    <property type="entry name" value="Vaccinia Virus protein VP39"/>
    <property type="match status" value="1"/>
</dbReference>